<comment type="caution">
    <text evidence="2">The sequence shown here is derived from an EMBL/GenBank/DDBJ whole genome shotgun (WGS) entry which is preliminary data.</text>
</comment>
<dbReference type="PANTHER" id="PTHR33169">
    <property type="entry name" value="PADR-FAMILY TRANSCRIPTIONAL REGULATOR"/>
    <property type="match status" value="1"/>
</dbReference>
<gene>
    <name evidence="2" type="ORF">FGL95_22180</name>
</gene>
<accession>A0A848KHI2</accession>
<dbReference type="InterPro" id="IPR036388">
    <property type="entry name" value="WH-like_DNA-bd_sf"/>
</dbReference>
<dbReference type="InterPro" id="IPR036390">
    <property type="entry name" value="WH_DNA-bd_sf"/>
</dbReference>
<dbReference type="EMBL" id="VCQU01000008">
    <property type="protein sequence ID" value="NMN97749.1"/>
    <property type="molecule type" value="Genomic_DNA"/>
</dbReference>
<dbReference type="PANTHER" id="PTHR33169:SF27">
    <property type="entry name" value="TRANSCRIPTIONAL REGULATOR PADR FAMILY PROTEIN"/>
    <property type="match status" value="1"/>
</dbReference>
<dbReference type="Pfam" id="PF03551">
    <property type="entry name" value="PadR"/>
    <property type="match status" value="1"/>
</dbReference>
<reference evidence="2 3" key="2">
    <citation type="submission" date="2020-06" db="EMBL/GenBank/DDBJ databases">
        <title>Antribacter stalactiti gen. nov., sp. nov., a new member of the family Nacardiaceae isolated from a cave.</title>
        <authorList>
            <person name="Kim I.S."/>
        </authorList>
    </citation>
    <scope>NUCLEOTIDE SEQUENCE [LARGE SCALE GENOMIC DNA]</scope>
    <source>
        <strain evidence="2 3">YC2-7</strain>
    </source>
</reference>
<feature type="domain" description="Transcription regulator PadR N-terminal" evidence="1">
    <location>
        <begin position="10"/>
        <end position="85"/>
    </location>
</feature>
<reference evidence="2 3" key="1">
    <citation type="submission" date="2019-05" db="EMBL/GenBank/DDBJ databases">
        <authorList>
            <person name="Lee S.D."/>
        </authorList>
    </citation>
    <scope>NUCLEOTIDE SEQUENCE [LARGE SCALE GENOMIC DNA]</scope>
    <source>
        <strain evidence="2 3">YC2-7</strain>
    </source>
</reference>
<protein>
    <submittedName>
        <fullName evidence="2">PadR family transcriptional regulator</fullName>
    </submittedName>
</protein>
<evidence type="ECO:0000313" key="3">
    <source>
        <dbReference type="Proteomes" id="UP000535543"/>
    </source>
</evidence>
<keyword evidence="3" id="KW-1185">Reference proteome</keyword>
<name>A0A848KHI2_9NOCA</name>
<dbReference type="Proteomes" id="UP000535543">
    <property type="component" value="Unassembled WGS sequence"/>
</dbReference>
<sequence length="191" mass="21905">MTLTPLGISVLALLAERPMHPYEMYQLLVQRREDRIVKVRPGSLYHTVDRLAEQKLVRATGTDREGNRPERTMYEVTHEGEEVLRARITELLGAPIREYPLFPVALAESHNLPAHEVAQLLKERIELLHNDIDELDAVAQVARELDVPRVFWLAVEYTGTIQKAEAKWLSELVSQIDSGELPWLIRSPNEK</sequence>
<evidence type="ECO:0000313" key="2">
    <source>
        <dbReference type="EMBL" id="NMN97749.1"/>
    </source>
</evidence>
<dbReference type="SUPFAM" id="SSF46785">
    <property type="entry name" value="Winged helix' DNA-binding domain"/>
    <property type="match status" value="1"/>
</dbReference>
<dbReference type="InterPro" id="IPR052509">
    <property type="entry name" value="Metal_resp_DNA-bind_regulator"/>
</dbReference>
<dbReference type="AlphaFoldDB" id="A0A848KHI2"/>
<evidence type="ECO:0000259" key="1">
    <source>
        <dbReference type="Pfam" id="PF03551"/>
    </source>
</evidence>
<dbReference type="Gene3D" id="1.10.10.10">
    <property type="entry name" value="Winged helix-like DNA-binding domain superfamily/Winged helix DNA-binding domain"/>
    <property type="match status" value="1"/>
</dbReference>
<organism evidence="2 3">
    <name type="scientific">Antrihabitans stalactiti</name>
    <dbReference type="NCBI Taxonomy" id="2584121"/>
    <lineage>
        <taxon>Bacteria</taxon>
        <taxon>Bacillati</taxon>
        <taxon>Actinomycetota</taxon>
        <taxon>Actinomycetes</taxon>
        <taxon>Mycobacteriales</taxon>
        <taxon>Nocardiaceae</taxon>
        <taxon>Antrihabitans</taxon>
    </lineage>
</organism>
<proteinExistence type="predicted"/>
<dbReference type="InterPro" id="IPR005149">
    <property type="entry name" value="Tscrpt_reg_PadR_N"/>
</dbReference>
<dbReference type="RefSeq" id="WP_169590849.1">
    <property type="nucleotide sequence ID" value="NZ_VCQU01000008.1"/>
</dbReference>